<dbReference type="PANTHER" id="PTHR19372">
    <property type="entry name" value="SULFITE REDUCTASE"/>
    <property type="match status" value="1"/>
</dbReference>
<feature type="domain" description="Moybdenum cofactor oxidoreductase dimerisation" evidence="6">
    <location>
        <begin position="240"/>
        <end position="355"/>
    </location>
</feature>
<keyword evidence="2" id="KW-0500">Molybdenum</keyword>
<keyword evidence="4" id="KW-0560">Oxidoreductase</keyword>
<evidence type="ECO:0000313" key="7">
    <source>
        <dbReference type="EMBL" id="RHW43444.1"/>
    </source>
</evidence>
<reference evidence="7 8" key="1">
    <citation type="journal article" date="2017" name="Int. J. Syst. Evol. Microbiol.">
        <title>Bacillus notoginsengisoli sp. nov., a novel bacterium isolated from the rhizosphere of Panax notoginseng.</title>
        <authorList>
            <person name="Zhang M.Y."/>
            <person name="Cheng J."/>
            <person name="Cai Y."/>
            <person name="Zhang T.Y."/>
            <person name="Wu Y.Y."/>
            <person name="Manikprabhu D."/>
            <person name="Li W.J."/>
            <person name="Zhang Y.X."/>
        </authorList>
    </citation>
    <scope>NUCLEOTIDE SEQUENCE [LARGE SCALE GENOMIC DNA]</scope>
    <source>
        <strain evidence="7 8">JCM 30743</strain>
    </source>
</reference>
<organism evidence="7 8">
    <name type="scientific">Neobacillus notoginsengisoli</name>
    <dbReference type="NCBI Taxonomy" id="1578198"/>
    <lineage>
        <taxon>Bacteria</taxon>
        <taxon>Bacillati</taxon>
        <taxon>Bacillota</taxon>
        <taxon>Bacilli</taxon>
        <taxon>Bacillales</taxon>
        <taxon>Bacillaceae</taxon>
        <taxon>Neobacillus</taxon>
    </lineage>
</organism>
<dbReference type="RefSeq" id="WP_118919052.1">
    <property type="nucleotide sequence ID" value="NZ_QWEG01000001.1"/>
</dbReference>
<dbReference type="GO" id="GO:0030151">
    <property type="term" value="F:molybdenum ion binding"/>
    <property type="evidence" value="ECO:0007669"/>
    <property type="project" value="InterPro"/>
</dbReference>
<dbReference type="GO" id="GO:0043546">
    <property type="term" value="F:molybdopterin cofactor binding"/>
    <property type="evidence" value="ECO:0007669"/>
    <property type="project" value="TreeGrafter"/>
</dbReference>
<dbReference type="InterPro" id="IPR000572">
    <property type="entry name" value="OxRdtase_Mopterin-bd_dom"/>
</dbReference>
<keyword evidence="3" id="KW-0479">Metal-binding</keyword>
<dbReference type="GO" id="GO:0008482">
    <property type="term" value="F:sulfite oxidase activity"/>
    <property type="evidence" value="ECO:0007669"/>
    <property type="project" value="TreeGrafter"/>
</dbReference>
<evidence type="ECO:0000259" key="6">
    <source>
        <dbReference type="Pfam" id="PF03404"/>
    </source>
</evidence>
<dbReference type="AlphaFoldDB" id="A0A417Z0B4"/>
<dbReference type="GO" id="GO:0020037">
    <property type="term" value="F:heme binding"/>
    <property type="evidence" value="ECO:0007669"/>
    <property type="project" value="TreeGrafter"/>
</dbReference>
<dbReference type="Pfam" id="PF00174">
    <property type="entry name" value="Oxidored_molyb"/>
    <property type="match status" value="1"/>
</dbReference>
<keyword evidence="8" id="KW-1185">Reference proteome</keyword>
<dbReference type="SUPFAM" id="SSF56524">
    <property type="entry name" value="Oxidoreductase molybdopterin-binding domain"/>
    <property type="match status" value="1"/>
</dbReference>
<dbReference type="PRINTS" id="PR00407">
    <property type="entry name" value="EUMOPTERIN"/>
</dbReference>
<dbReference type="Gene3D" id="3.90.420.10">
    <property type="entry name" value="Oxidoreductase, molybdopterin-binding domain"/>
    <property type="match status" value="1"/>
</dbReference>
<accession>A0A417Z0B4</accession>
<evidence type="ECO:0000313" key="8">
    <source>
        <dbReference type="Proteomes" id="UP000284416"/>
    </source>
</evidence>
<sequence length="356" mass="40730">MDRINQPKVKPYLLTRSLSPENQETPIQFIDADMIPDKLFYRRNHFSYPAFSYSNYFLPINGSVSKPIVLSMQEILEFPSKTIQIVLECSGDKRSFFEPKLFGEQWEKGAISQGYWSGVPLRTLLERSGLSEGAKEVVVEGYDFGERTDLDKVFTFARSLPIEKALHPDTIIAYEYNGKPIPFKHGYPLRLIVPQWYAMASVKWIKQIRVIDSHFTGPFQAIDYVYYPHKETDQEAFPVTTVNVNSTIQKPLDMDILNTGMHEIKGIAWTGQGVISKVEISIDGGTTWLTAKLEPSKNNGYAWQSWSYEWTVSKKGEYVILSKATDSTGRPQPTDPFWNRKGYGYNAIDHVKVKVE</sequence>
<dbReference type="InterPro" id="IPR005066">
    <property type="entry name" value="MoCF_OxRdtse_dimer"/>
</dbReference>
<dbReference type="EMBL" id="QWEG01000001">
    <property type="protein sequence ID" value="RHW43444.1"/>
    <property type="molecule type" value="Genomic_DNA"/>
</dbReference>
<dbReference type="GO" id="GO:0006790">
    <property type="term" value="P:sulfur compound metabolic process"/>
    <property type="evidence" value="ECO:0007669"/>
    <property type="project" value="TreeGrafter"/>
</dbReference>
<name>A0A417Z0B4_9BACI</name>
<dbReference type="Proteomes" id="UP000284416">
    <property type="component" value="Unassembled WGS sequence"/>
</dbReference>
<evidence type="ECO:0000256" key="3">
    <source>
        <dbReference type="ARBA" id="ARBA00022723"/>
    </source>
</evidence>
<evidence type="ECO:0000256" key="1">
    <source>
        <dbReference type="ARBA" id="ARBA00001924"/>
    </source>
</evidence>
<dbReference type="PANTHER" id="PTHR19372:SF7">
    <property type="entry name" value="SULFITE OXIDASE, MITOCHONDRIAL"/>
    <property type="match status" value="1"/>
</dbReference>
<dbReference type="OrthoDB" id="9778777at2"/>
<protein>
    <submittedName>
        <fullName evidence="7">Sulfite oxidase</fullName>
    </submittedName>
</protein>
<proteinExistence type="predicted"/>
<dbReference type="Gene3D" id="2.60.40.650">
    <property type="match status" value="1"/>
</dbReference>
<comment type="caution">
    <text evidence="7">The sequence shown here is derived from an EMBL/GenBank/DDBJ whole genome shotgun (WGS) entry which is preliminary data.</text>
</comment>
<evidence type="ECO:0000259" key="5">
    <source>
        <dbReference type="Pfam" id="PF00174"/>
    </source>
</evidence>
<feature type="domain" description="Oxidoreductase molybdopterin-binding" evidence="5">
    <location>
        <begin position="45"/>
        <end position="217"/>
    </location>
</feature>
<dbReference type="Pfam" id="PF03404">
    <property type="entry name" value="Mo-co_dimer"/>
    <property type="match status" value="1"/>
</dbReference>
<dbReference type="SUPFAM" id="SSF81296">
    <property type="entry name" value="E set domains"/>
    <property type="match status" value="1"/>
</dbReference>
<dbReference type="InterPro" id="IPR008335">
    <property type="entry name" value="Mopterin_OxRdtase_euk"/>
</dbReference>
<dbReference type="CDD" id="cd02110">
    <property type="entry name" value="SO_family_Moco_dimer"/>
    <property type="match status" value="1"/>
</dbReference>
<evidence type="ECO:0000256" key="4">
    <source>
        <dbReference type="ARBA" id="ARBA00023002"/>
    </source>
</evidence>
<dbReference type="InterPro" id="IPR014756">
    <property type="entry name" value="Ig_E-set"/>
</dbReference>
<dbReference type="InterPro" id="IPR036374">
    <property type="entry name" value="OxRdtase_Mopterin-bd_sf"/>
</dbReference>
<gene>
    <name evidence="7" type="ORF">D1B31_01930</name>
</gene>
<evidence type="ECO:0000256" key="2">
    <source>
        <dbReference type="ARBA" id="ARBA00022505"/>
    </source>
</evidence>
<comment type="cofactor">
    <cofactor evidence="1">
        <name>Mo-molybdopterin</name>
        <dbReference type="ChEBI" id="CHEBI:71302"/>
    </cofactor>
</comment>